<reference evidence="2" key="2">
    <citation type="submission" date="2023-06" db="EMBL/GenBank/DDBJ databases">
        <authorList>
            <consortium name="Lawrence Berkeley National Laboratory"/>
            <person name="Haridas S."/>
            <person name="Hensen N."/>
            <person name="Bonometti L."/>
            <person name="Westerberg I."/>
            <person name="Brannstrom I.O."/>
            <person name="Guillou S."/>
            <person name="Cros-Aarteil S."/>
            <person name="Calhoun S."/>
            <person name="Kuo A."/>
            <person name="Mondo S."/>
            <person name="Pangilinan J."/>
            <person name="Riley R."/>
            <person name="Labutti K."/>
            <person name="Andreopoulos B."/>
            <person name="Lipzen A."/>
            <person name="Chen C."/>
            <person name="Yanf M."/>
            <person name="Daum C."/>
            <person name="Ng V."/>
            <person name="Clum A."/>
            <person name="Steindorff A."/>
            <person name="Ohm R."/>
            <person name="Martin F."/>
            <person name="Silar P."/>
            <person name="Natvig D."/>
            <person name="Lalanne C."/>
            <person name="Gautier V."/>
            <person name="Ament-Velasquez S.L."/>
            <person name="Kruys A."/>
            <person name="Hutchinson M.I."/>
            <person name="Powell A.J."/>
            <person name="Barry K."/>
            <person name="Miller A.N."/>
            <person name="Grigoriev I.V."/>
            <person name="Debuchy R."/>
            <person name="Gladieux P."/>
            <person name="Thoren M.H."/>
            <person name="Johannesson H."/>
        </authorList>
    </citation>
    <scope>NUCLEOTIDE SEQUENCE</scope>
    <source>
        <strain evidence="2">CBS 314.62</strain>
    </source>
</reference>
<sequence length="171" mass="18174">MIACLLGLQCFVSIFFLFGSRSGCQPRRHNPGFPATSCRLLSLCRLTGCVPPPPSFGPSPPDDLWDSPGLSNGPAAWPPCRLFVLHGTTEATAFPCSQSSPASPSRAWLTSSLPAHGYPDPGWKTRHGMAWHVSEQWGGDGDGGRLNPVDLVSHVTVTSTPSGHGMAWHGT</sequence>
<keyword evidence="1" id="KW-0732">Signal</keyword>
<gene>
    <name evidence="2" type="ORF">B0T22DRAFT_149501</name>
</gene>
<evidence type="ECO:0008006" key="4">
    <source>
        <dbReference type="Google" id="ProtNLM"/>
    </source>
</evidence>
<dbReference type="AlphaFoldDB" id="A0AAE0X9F6"/>
<feature type="chain" id="PRO_5041927061" description="Secreted protein" evidence="1">
    <location>
        <begin position="23"/>
        <end position="171"/>
    </location>
</feature>
<accession>A0AAE0X9F6</accession>
<keyword evidence="3" id="KW-1185">Reference proteome</keyword>
<comment type="caution">
    <text evidence="2">The sequence shown here is derived from an EMBL/GenBank/DDBJ whole genome shotgun (WGS) entry which is preliminary data.</text>
</comment>
<name>A0AAE0X9F6_9PEZI</name>
<proteinExistence type="predicted"/>
<protein>
    <recommendedName>
        <fullName evidence="4">Secreted protein</fullName>
    </recommendedName>
</protein>
<organism evidence="2 3">
    <name type="scientific">Podospora appendiculata</name>
    <dbReference type="NCBI Taxonomy" id="314037"/>
    <lineage>
        <taxon>Eukaryota</taxon>
        <taxon>Fungi</taxon>
        <taxon>Dikarya</taxon>
        <taxon>Ascomycota</taxon>
        <taxon>Pezizomycotina</taxon>
        <taxon>Sordariomycetes</taxon>
        <taxon>Sordariomycetidae</taxon>
        <taxon>Sordariales</taxon>
        <taxon>Podosporaceae</taxon>
        <taxon>Podospora</taxon>
    </lineage>
</organism>
<evidence type="ECO:0000256" key="1">
    <source>
        <dbReference type="SAM" id="SignalP"/>
    </source>
</evidence>
<dbReference type="Proteomes" id="UP001270362">
    <property type="component" value="Unassembled WGS sequence"/>
</dbReference>
<evidence type="ECO:0000313" key="2">
    <source>
        <dbReference type="EMBL" id="KAK3688286.1"/>
    </source>
</evidence>
<reference evidence="2" key="1">
    <citation type="journal article" date="2023" name="Mol. Phylogenet. Evol.">
        <title>Genome-scale phylogeny and comparative genomics of the fungal order Sordariales.</title>
        <authorList>
            <person name="Hensen N."/>
            <person name="Bonometti L."/>
            <person name="Westerberg I."/>
            <person name="Brannstrom I.O."/>
            <person name="Guillou S."/>
            <person name="Cros-Aarteil S."/>
            <person name="Calhoun S."/>
            <person name="Haridas S."/>
            <person name="Kuo A."/>
            <person name="Mondo S."/>
            <person name="Pangilinan J."/>
            <person name="Riley R."/>
            <person name="LaButti K."/>
            <person name="Andreopoulos B."/>
            <person name="Lipzen A."/>
            <person name="Chen C."/>
            <person name="Yan M."/>
            <person name="Daum C."/>
            <person name="Ng V."/>
            <person name="Clum A."/>
            <person name="Steindorff A."/>
            <person name="Ohm R.A."/>
            <person name="Martin F."/>
            <person name="Silar P."/>
            <person name="Natvig D.O."/>
            <person name="Lalanne C."/>
            <person name="Gautier V."/>
            <person name="Ament-Velasquez S.L."/>
            <person name="Kruys A."/>
            <person name="Hutchinson M.I."/>
            <person name="Powell A.J."/>
            <person name="Barry K."/>
            <person name="Miller A.N."/>
            <person name="Grigoriev I.V."/>
            <person name="Debuchy R."/>
            <person name="Gladieux P."/>
            <person name="Hiltunen Thoren M."/>
            <person name="Johannesson H."/>
        </authorList>
    </citation>
    <scope>NUCLEOTIDE SEQUENCE</scope>
    <source>
        <strain evidence="2">CBS 314.62</strain>
    </source>
</reference>
<feature type="signal peptide" evidence="1">
    <location>
        <begin position="1"/>
        <end position="22"/>
    </location>
</feature>
<evidence type="ECO:0000313" key="3">
    <source>
        <dbReference type="Proteomes" id="UP001270362"/>
    </source>
</evidence>
<dbReference type="EMBL" id="JAULSO010000002">
    <property type="protein sequence ID" value="KAK3688286.1"/>
    <property type="molecule type" value="Genomic_DNA"/>
</dbReference>